<accession>A0A426XKX7</accession>
<dbReference type="Proteomes" id="UP000287651">
    <property type="component" value="Unassembled WGS sequence"/>
</dbReference>
<gene>
    <name evidence="2" type="ORF">B296_00058731</name>
</gene>
<feature type="compositionally biased region" description="Basic residues" evidence="1">
    <location>
        <begin position="37"/>
        <end position="67"/>
    </location>
</feature>
<reference evidence="2 3" key="1">
    <citation type="journal article" date="2014" name="Agronomy (Basel)">
        <title>A Draft Genome Sequence for Ensete ventricosum, the Drought-Tolerant Tree Against Hunger.</title>
        <authorList>
            <person name="Harrison J."/>
            <person name="Moore K.A."/>
            <person name="Paszkiewicz K."/>
            <person name="Jones T."/>
            <person name="Grant M."/>
            <person name="Ambacheew D."/>
            <person name="Muzemil S."/>
            <person name="Studholme D.J."/>
        </authorList>
    </citation>
    <scope>NUCLEOTIDE SEQUENCE [LARGE SCALE GENOMIC DNA]</scope>
</reference>
<name>A0A426XKX7_ENSVE</name>
<feature type="compositionally biased region" description="Basic and acidic residues" evidence="1">
    <location>
        <begin position="14"/>
        <end position="36"/>
    </location>
</feature>
<evidence type="ECO:0000313" key="3">
    <source>
        <dbReference type="Proteomes" id="UP000287651"/>
    </source>
</evidence>
<dbReference type="AlphaFoldDB" id="A0A426XKX7"/>
<comment type="caution">
    <text evidence="2">The sequence shown here is derived from an EMBL/GenBank/DDBJ whole genome shotgun (WGS) entry which is preliminary data.</text>
</comment>
<feature type="non-terminal residue" evidence="2">
    <location>
        <position position="97"/>
    </location>
</feature>
<evidence type="ECO:0000313" key="2">
    <source>
        <dbReference type="EMBL" id="RRT40091.1"/>
    </source>
</evidence>
<sequence>MRTVRYRAVPPKSTVDDRFRPSAVDFVRRRSISGEKGKKKKKKKKKKKRKRRKKRRRRKNTPCRPHPRVVALALGSLMSRRRPRLGIFSCWEKDRGD</sequence>
<protein>
    <submittedName>
        <fullName evidence="2">Uncharacterized protein</fullName>
    </submittedName>
</protein>
<evidence type="ECO:0000256" key="1">
    <source>
        <dbReference type="SAM" id="MobiDB-lite"/>
    </source>
</evidence>
<dbReference type="EMBL" id="AMZH03019650">
    <property type="protein sequence ID" value="RRT40091.1"/>
    <property type="molecule type" value="Genomic_DNA"/>
</dbReference>
<organism evidence="2 3">
    <name type="scientific">Ensete ventricosum</name>
    <name type="common">Abyssinian banana</name>
    <name type="synonym">Musa ensete</name>
    <dbReference type="NCBI Taxonomy" id="4639"/>
    <lineage>
        <taxon>Eukaryota</taxon>
        <taxon>Viridiplantae</taxon>
        <taxon>Streptophyta</taxon>
        <taxon>Embryophyta</taxon>
        <taxon>Tracheophyta</taxon>
        <taxon>Spermatophyta</taxon>
        <taxon>Magnoliopsida</taxon>
        <taxon>Liliopsida</taxon>
        <taxon>Zingiberales</taxon>
        <taxon>Musaceae</taxon>
        <taxon>Ensete</taxon>
    </lineage>
</organism>
<feature type="region of interest" description="Disordered" evidence="1">
    <location>
        <begin position="1"/>
        <end position="67"/>
    </location>
</feature>
<proteinExistence type="predicted"/>